<feature type="region of interest" description="Disordered" evidence="6">
    <location>
        <begin position="141"/>
        <end position="165"/>
    </location>
</feature>
<dbReference type="InterPro" id="IPR050599">
    <property type="entry name" value="VDCC_alpha-1_subunit"/>
</dbReference>
<keyword evidence="5" id="KW-0407">Ion channel</keyword>
<keyword evidence="1" id="KW-0813">Transport</keyword>
<evidence type="ECO:0000256" key="6">
    <source>
        <dbReference type="SAM" id="MobiDB-lite"/>
    </source>
</evidence>
<evidence type="ECO:0000256" key="5">
    <source>
        <dbReference type="ARBA" id="ARBA00023303"/>
    </source>
</evidence>
<evidence type="ECO:0000256" key="4">
    <source>
        <dbReference type="ARBA" id="ARBA00023065"/>
    </source>
</evidence>
<evidence type="ECO:0000313" key="8">
    <source>
        <dbReference type="EMBL" id="MEQ2175052.1"/>
    </source>
</evidence>
<accession>A0ABV0NUJ6</accession>
<keyword evidence="3" id="KW-0851">Voltage-gated channel</keyword>
<sequence>MRLVKLLSRGEGIRTLLWTFIKSFQIINLFVAVIMDNFDYLTRDWSILGPHHLDEFKRIWSEYDPEANCFMRIRSSCGFALNVPLQRNGGLFGNHLMNGGHRRANGHQTNTTQRPLQVQPPPHYAHMEQPVGRLSRANAMAHPNHHHHHHHHHHRHHNSYGKSPKSTNINLNNANMSSLPNGGHHIYYERAPPNGYPGLRTSYYDYNKPRTPQGQR</sequence>
<evidence type="ECO:0000256" key="2">
    <source>
        <dbReference type="ARBA" id="ARBA00022737"/>
    </source>
</evidence>
<reference evidence="8 9" key="1">
    <citation type="submission" date="2021-06" db="EMBL/GenBank/DDBJ databases">
        <authorList>
            <person name="Palmer J.M."/>
        </authorList>
    </citation>
    <scope>NUCLEOTIDE SEQUENCE [LARGE SCALE GENOMIC DNA]</scope>
    <source>
        <strain evidence="8 9">GA_2019</strain>
        <tissue evidence="8">Muscle</tissue>
    </source>
</reference>
<comment type="caution">
    <text evidence="8">The sequence shown here is derived from an EMBL/GenBank/DDBJ whole genome shotgun (WGS) entry which is preliminary data.</text>
</comment>
<dbReference type="EMBL" id="JAHRIO010050973">
    <property type="protein sequence ID" value="MEQ2175052.1"/>
    <property type="molecule type" value="Genomic_DNA"/>
</dbReference>
<dbReference type="Proteomes" id="UP001476798">
    <property type="component" value="Unassembled WGS sequence"/>
</dbReference>
<keyword evidence="9" id="KW-1185">Reference proteome</keyword>
<keyword evidence="4" id="KW-0406">Ion transport</keyword>
<dbReference type="PANTHER" id="PTHR45628:SF1">
    <property type="entry name" value="VOLTAGE-DEPENDENT CALCIUM CHANNEL TYPE D SUBUNIT ALPHA-1"/>
    <property type="match status" value="1"/>
</dbReference>
<evidence type="ECO:0000313" key="9">
    <source>
        <dbReference type="Proteomes" id="UP001476798"/>
    </source>
</evidence>
<keyword evidence="2" id="KW-0677">Repeat</keyword>
<evidence type="ECO:0000259" key="7">
    <source>
        <dbReference type="Pfam" id="PF16905"/>
    </source>
</evidence>
<organism evidence="8 9">
    <name type="scientific">Goodea atripinnis</name>
    <dbReference type="NCBI Taxonomy" id="208336"/>
    <lineage>
        <taxon>Eukaryota</taxon>
        <taxon>Metazoa</taxon>
        <taxon>Chordata</taxon>
        <taxon>Craniata</taxon>
        <taxon>Vertebrata</taxon>
        <taxon>Euteleostomi</taxon>
        <taxon>Actinopterygii</taxon>
        <taxon>Neopterygii</taxon>
        <taxon>Teleostei</taxon>
        <taxon>Neoteleostei</taxon>
        <taxon>Acanthomorphata</taxon>
        <taxon>Ovalentaria</taxon>
        <taxon>Atherinomorphae</taxon>
        <taxon>Cyprinodontiformes</taxon>
        <taxon>Goodeidae</taxon>
        <taxon>Goodea</taxon>
    </lineage>
</organism>
<name>A0ABV0NUJ6_9TELE</name>
<evidence type="ECO:0000256" key="3">
    <source>
        <dbReference type="ARBA" id="ARBA00022882"/>
    </source>
</evidence>
<dbReference type="InterPro" id="IPR031649">
    <property type="entry name" value="GPHH_dom"/>
</dbReference>
<dbReference type="Pfam" id="PF16905">
    <property type="entry name" value="GPHH"/>
    <property type="match status" value="1"/>
</dbReference>
<evidence type="ECO:0000256" key="1">
    <source>
        <dbReference type="ARBA" id="ARBA00022448"/>
    </source>
</evidence>
<proteinExistence type="predicted"/>
<dbReference type="Gene3D" id="1.10.238.10">
    <property type="entry name" value="EF-hand"/>
    <property type="match status" value="1"/>
</dbReference>
<protein>
    <recommendedName>
        <fullName evidence="7">Voltage-dependent L-type calcium channel IQ-associated domain-containing protein</fullName>
    </recommendedName>
</protein>
<feature type="domain" description="Voltage-dependent L-type calcium channel IQ-associated" evidence="7">
    <location>
        <begin position="55"/>
        <end position="77"/>
    </location>
</feature>
<gene>
    <name evidence="8" type="ORF">GOODEAATRI_014271</name>
</gene>
<feature type="compositionally biased region" description="Basic residues" evidence="6">
    <location>
        <begin position="143"/>
        <end position="159"/>
    </location>
</feature>
<dbReference type="PANTHER" id="PTHR45628">
    <property type="entry name" value="VOLTAGE-DEPENDENT CALCIUM CHANNEL TYPE A SUBUNIT ALPHA-1"/>
    <property type="match status" value="1"/>
</dbReference>